<protein>
    <submittedName>
        <fullName evidence="2">GNAT family acetyltransferase</fullName>
    </submittedName>
</protein>
<dbReference type="PANTHER" id="PTHR31435:SF10">
    <property type="entry name" value="BSR4717 PROTEIN"/>
    <property type="match status" value="1"/>
</dbReference>
<dbReference type="InterPro" id="IPR016181">
    <property type="entry name" value="Acyl_CoA_acyltransferase"/>
</dbReference>
<evidence type="ECO:0000313" key="2">
    <source>
        <dbReference type="EMBL" id="MDH6283470.1"/>
    </source>
</evidence>
<dbReference type="SUPFAM" id="SSF55729">
    <property type="entry name" value="Acyl-CoA N-acyltransferases (Nat)"/>
    <property type="match status" value="1"/>
</dbReference>
<feature type="domain" description="N-acetyltransferase" evidence="1">
    <location>
        <begin position="12"/>
        <end position="98"/>
    </location>
</feature>
<dbReference type="EMBL" id="JARXVC010000014">
    <property type="protein sequence ID" value="MDH6283470.1"/>
    <property type="molecule type" value="Genomic_DNA"/>
</dbReference>
<dbReference type="PROSITE" id="PS51729">
    <property type="entry name" value="GNAT_YJDJ"/>
    <property type="match status" value="1"/>
</dbReference>
<dbReference type="InterPro" id="IPR031165">
    <property type="entry name" value="GNAT_YJDJ"/>
</dbReference>
<comment type="caution">
    <text evidence="2">The sequence shown here is derived from an EMBL/GenBank/DDBJ whole genome shotgun (WGS) entry which is preliminary data.</text>
</comment>
<dbReference type="PANTHER" id="PTHR31435">
    <property type="entry name" value="PROTEIN NATD1"/>
    <property type="match status" value="1"/>
</dbReference>
<evidence type="ECO:0000259" key="1">
    <source>
        <dbReference type="PROSITE" id="PS51729"/>
    </source>
</evidence>
<organism evidence="2 3">
    <name type="scientific">Prescottella agglutinans</name>
    <dbReference type="NCBI Taxonomy" id="1644129"/>
    <lineage>
        <taxon>Bacteria</taxon>
        <taxon>Bacillati</taxon>
        <taxon>Actinomycetota</taxon>
        <taxon>Actinomycetes</taxon>
        <taxon>Mycobacteriales</taxon>
        <taxon>Nocardiaceae</taxon>
        <taxon>Prescottella</taxon>
    </lineage>
</organism>
<dbReference type="Proteomes" id="UP001160334">
    <property type="component" value="Unassembled WGS sequence"/>
</dbReference>
<reference evidence="2 3" key="1">
    <citation type="submission" date="2023-04" db="EMBL/GenBank/DDBJ databases">
        <title>Forest soil microbial communities from Buena Vista Peninsula, Colon Province, Panama.</title>
        <authorList>
            <person name="Bouskill N."/>
        </authorList>
    </citation>
    <scope>NUCLEOTIDE SEQUENCE [LARGE SCALE GENOMIC DNA]</scope>
    <source>
        <strain evidence="2 3">CFH S0262</strain>
    </source>
</reference>
<dbReference type="Gene3D" id="3.40.630.30">
    <property type="match status" value="1"/>
</dbReference>
<keyword evidence="3" id="KW-1185">Reference proteome</keyword>
<gene>
    <name evidence="2" type="ORF">M2280_004718</name>
</gene>
<name>A0ABT6MGL8_9NOCA</name>
<dbReference type="RefSeq" id="WP_280762740.1">
    <property type="nucleotide sequence ID" value="NZ_JARXVC010000014.1"/>
</dbReference>
<dbReference type="Pfam" id="PF14542">
    <property type="entry name" value="Acetyltransf_CG"/>
    <property type="match status" value="1"/>
</dbReference>
<evidence type="ECO:0000313" key="3">
    <source>
        <dbReference type="Proteomes" id="UP001160334"/>
    </source>
</evidence>
<sequence>MTDELDAQPEVNSAPDLRRYEIRVGDATAGFTQFVDSADQRIFFHTEIGESFAGRGLASTLIRAALEDTVAHDKRIVPICPFVAGFLEKHDDFEGYVDAVTPAAQQAVIDSQN</sequence>
<accession>A0ABT6MGL8</accession>
<dbReference type="InterPro" id="IPR045057">
    <property type="entry name" value="Gcn5-rel_NAT"/>
</dbReference>
<proteinExistence type="predicted"/>